<feature type="compositionally biased region" description="Basic and acidic residues" evidence="1">
    <location>
        <begin position="206"/>
        <end position="216"/>
    </location>
</feature>
<reference evidence="2" key="1">
    <citation type="submission" date="2018-11" db="EMBL/GenBank/DDBJ databases">
        <authorList>
            <consortium name="Pathogen Informatics"/>
        </authorList>
    </citation>
    <scope>NUCLEOTIDE SEQUENCE</scope>
</reference>
<evidence type="ECO:0000256" key="1">
    <source>
        <dbReference type="SAM" id="MobiDB-lite"/>
    </source>
</evidence>
<dbReference type="EMBL" id="CAAALY010259147">
    <property type="protein sequence ID" value="VEL38831.1"/>
    <property type="molecule type" value="Genomic_DNA"/>
</dbReference>
<dbReference type="Proteomes" id="UP000784294">
    <property type="component" value="Unassembled WGS sequence"/>
</dbReference>
<evidence type="ECO:0000313" key="3">
    <source>
        <dbReference type="Proteomes" id="UP000784294"/>
    </source>
</evidence>
<name>A0A3S5AVM6_9PLAT</name>
<sequence length="248" mass="26945">MGRIPGRAPSLRGRFLSSIGQCELTALLSDQSDGPGCPKPRPILAIPHSVPFCPISAPTSFALGDGKVAGRAGARAKRVSGTPASLDWPISLPVASASRCKRSLLQFSCIPFAHYSPSALVRLDFKLASLSGVFMAGRQANGNERTGRKRRCLRVCRRDQKQPTQAFPASSIPWQIEENHTKTTNKPKGHGQMGGTGLAKSVHPTSWKDEKEDKHPLLPRLTSPRLASPHLTLPRRVASRRWASVPHF</sequence>
<feature type="region of interest" description="Disordered" evidence="1">
    <location>
        <begin position="181"/>
        <end position="223"/>
    </location>
</feature>
<proteinExistence type="predicted"/>
<keyword evidence="3" id="KW-1185">Reference proteome</keyword>
<comment type="caution">
    <text evidence="2">The sequence shown here is derived from an EMBL/GenBank/DDBJ whole genome shotgun (WGS) entry which is preliminary data.</text>
</comment>
<protein>
    <submittedName>
        <fullName evidence="2">Uncharacterized protein</fullName>
    </submittedName>
</protein>
<organism evidence="2 3">
    <name type="scientific">Protopolystoma xenopodis</name>
    <dbReference type="NCBI Taxonomy" id="117903"/>
    <lineage>
        <taxon>Eukaryota</taxon>
        <taxon>Metazoa</taxon>
        <taxon>Spiralia</taxon>
        <taxon>Lophotrochozoa</taxon>
        <taxon>Platyhelminthes</taxon>
        <taxon>Monogenea</taxon>
        <taxon>Polyopisthocotylea</taxon>
        <taxon>Polystomatidea</taxon>
        <taxon>Polystomatidae</taxon>
        <taxon>Protopolystoma</taxon>
    </lineage>
</organism>
<gene>
    <name evidence="2" type="ORF">PXEA_LOCUS32271</name>
</gene>
<accession>A0A3S5AVM6</accession>
<evidence type="ECO:0000313" key="2">
    <source>
        <dbReference type="EMBL" id="VEL38831.1"/>
    </source>
</evidence>
<dbReference type="AlphaFoldDB" id="A0A3S5AVM6"/>